<protein>
    <submittedName>
        <fullName evidence="4">Uncharacterized protein</fullName>
    </submittedName>
</protein>
<keyword evidence="2" id="KW-1133">Transmembrane helix</keyword>
<feature type="signal peptide" evidence="3">
    <location>
        <begin position="1"/>
        <end position="30"/>
    </location>
</feature>
<dbReference type="STRING" id="743788.S8E4U4"/>
<sequence>MSPPRSLLHSFSFPLFITVLFLHVAQRVRGELRFIDDTYGDSVTGAQPSYSSDGVDCWNKGPGCSACTLQPQASVAYHGTWHDTTSGICNDDPSYNGTAGHSVTFTFHGFGVFFAWFTDADPASVVTPGTSLNIYCITVTSGPGVFDTIINFSLDGRTHPKFTSTTKRGDTYELQYDVQVFTVSALSNTQHTFTMTAALTLLFDYATYTYEETVSSSQTGSTTGVAISSLESATSSSPQSRSTTSVASSSLESATSSSPQSISTTSVASSSLESATSSSSQSRLTTIVASSSQDSVETGSRSSSSATTSPIHTASTEKDDPGSNVKHLVGDIAGGVLGGAALFLLGTFFAIHVRRRKARDRGRHPRAMEPVGEPPSRQIALRLGTEHSHAGGPHNAQLMQDSAPANETLLSEIDTHPDYDTLVFQMRRLRGEIRALRANTSVAYDAPELAPAGAPSIYGGVEAELRRDIGILRAEWSRLQAETEGLRDPPPAYN</sequence>
<dbReference type="AlphaFoldDB" id="S8E4U4"/>
<evidence type="ECO:0000313" key="5">
    <source>
        <dbReference type="Proteomes" id="UP000015241"/>
    </source>
</evidence>
<organism evidence="4 5">
    <name type="scientific">Fomitopsis schrenkii</name>
    <name type="common">Brown rot fungus</name>
    <dbReference type="NCBI Taxonomy" id="2126942"/>
    <lineage>
        <taxon>Eukaryota</taxon>
        <taxon>Fungi</taxon>
        <taxon>Dikarya</taxon>
        <taxon>Basidiomycota</taxon>
        <taxon>Agaricomycotina</taxon>
        <taxon>Agaricomycetes</taxon>
        <taxon>Polyporales</taxon>
        <taxon>Fomitopsis</taxon>
    </lineage>
</organism>
<keyword evidence="5" id="KW-1185">Reference proteome</keyword>
<dbReference type="OrthoDB" id="2758521at2759"/>
<reference evidence="4 5" key="1">
    <citation type="journal article" date="2012" name="Science">
        <title>The Paleozoic origin of enzymatic lignin decomposition reconstructed from 31 fungal genomes.</title>
        <authorList>
            <person name="Floudas D."/>
            <person name="Binder M."/>
            <person name="Riley R."/>
            <person name="Barry K."/>
            <person name="Blanchette R.A."/>
            <person name="Henrissat B."/>
            <person name="Martinez A.T."/>
            <person name="Otillar R."/>
            <person name="Spatafora J.W."/>
            <person name="Yadav J.S."/>
            <person name="Aerts A."/>
            <person name="Benoit I."/>
            <person name="Boyd A."/>
            <person name="Carlson A."/>
            <person name="Copeland A."/>
            <person name="Coutinho P.M."/>
            <person name="de Vries R.P."/>
            <person name="Ferreira P."/>
            <person name="Findley K."/>
            <person name="Foster B."/>
            <person name="Gaskell J."/>
            <person name="Glotzer D."/>
            <person name="Gorecki P."/>
            <person name="Heitman J."/>
            <person name="Hesse C."/>
            <person name="Hori C."/>
            <person name="Igarashi K."/>
            <person name="Jurgens J.A."/>
            <person name="Kallen N."/>
            <person name="Kersten P."/>
            <person name="Kohler A."/>
            <person name="Kuees U."/>
            <person name="Kumar T.K.A."/>
            <person name="Kuo A."/>
            <person name="LaButti K."/>
            <person name="Larrondo L.F."/>
            <person name="Lindquist E."/>
            <person name="Ling A."/>
            <person name="Lombard V."/>
            <person name="Lucas S."/>
            <person name="Lundell T."/>
            <person name="Martin R."/>
            <person name="McLaughlin D.J."/>
            <person name="Morgenstern I."/>
            <person name="Morin E."/>
            <person name="Murat C."/>
            <person name="Nagy L.G."/>
            <person name="Nolan M."/>
            <person name="Ohm R.A."/>
            <person name="Patyshakuliyeva A."/>
            <person name="Rokas A."/>
            <person name="Ruiz-Duenas F.J."/>
            <person name="Sabat G."/>
            <person name="Salamov A."/>
            <person name="Samejima M."/>
            <person name="Schmutz J."/>
            <person name="Slot J.C."/>
            <person name="St John F."/>
            <person name="Stenlid J."/>
            <person name="Sun H."/>
            <person name="Sun S."/>
            <person name="Syed K."/>
            <person name="Tsang A."/>
            <person name="Wiebenga A."/>
            <person name="Young D."/>
            <person name="Pisabarro A."/>
            <person name="Eastwood D.C."/>
            <person name="Martin F."/>
            <person name="Cullen D."/>
            <person name="Grigoriev I.V."/>
            <person name="Hibbett D.S."/>
        </authorList>
    </citation>
    <scope>NUCLEOTIDE SEQUENCE</scope>
    <source>
        <strain evidence="5">FP-58527</strain>
    </source>
</reference>
<feature type="transmembrane region" description="Helical" evidence="2">
    <location>
        <begin position="332"/>
        <end position="353"/>
    </location>
</feature>
<feature type="chain" id="PRO_5004550172" evidence="3">
    <location>
        <begin position="31"/>
        <end position="494"/>
    </location>
</feature>
<keyword evidence="3" id="KW-0732">Signal</keyword>
<evidence type="ECO:0000256" key="3">
    <source>
        <dbReference type="SAM" id="SignalP"/>
    </source>
</evidence>
<evidence type="ECO:0000313" key="4">
    <source>
        <dbReference type="EMBL" id="EPT00132.1"/>
    </source>
</evidence>
<evidence type="ECO:0000256" key="1">
    <source>
        <dbReference type="SAM" id="MobiDB-lite"/>
    </source>
</evidence>
<feature type="compositionally biased region" description="Low complexity" evidence="1">
    <location>
        <begin position="295"/>
        <end position="314"/>
    </location>
</feature>
<keyword evidence="2" id="KW-0812">Transmembrane</keyword>
<dbReference type="EMBL" id="KE504151">
    <property type="protein sequence ID" value="EPT00132.1"/>
    <property type="molecule type" value="Genomic_DNA"/>
</dbReference>
<dbReference type="HOGENOM" id="CLU_033259_2_0_1"/>
<dbReference type="Proteomes" id="UP000015241">
    <property type="component" value="Unassembled WGS sequence"/>
</dbReference>
<keyword evidence="2" id="KW-0472">Membrane</keyword>
<proteinExistence type="predicted"/>
<feature type="region of interest" description="Disordered" evidence="1">
    <location>
        <begin position="230"/>
        <end position="324"/>
    </location>
</feature>
<feature type="compositionally biased region" description="Low complexity" evidence="1">
    <location>
        <begin position="230"/>
        <end position="288"/>
    </location>
</feature>
<dbReference type="InParanoid" id="S8E4U4"/>
<accession>S8E4U4</accession>
<name>S8E4U4_FOMSC</name>
<evidence type="ECO:0000256" key="2">
    <source>
        <dbReference type="SAM" id="Phobius"/>
    </source>
</evidence>
<gene>
    <name evidence="4" type="ORF">FOMPIDRAFT_1049964</name>
</gene>